<feature type="compositionally biased region" description="Polar residues" evidence="1">
    <location>
        <begin position="32"/>
        <end position="47"/>
    </location>
</feature>
<reference evidence="2" key="3">
    <citation type="submission" date="2015-04" db="UniProtKB">
        <authorList>
            <consortium name="EnsemblPlants"/>
        </authorList>
    </citation>
    <scope>IDENTIFICATION</scope>
</reference>
<reference evidence="2 3" key="1">
    <citation type="submission" date="2012-08" db="EMBL/GenBank/DDBJ databases">
        <title>Oryza genome evolution.</title>
        <authorList>
            <person name="Wing R.A."/>
        </authorList>
    </citation>
    <scope>NUCLEOTIDE SEQUENCE</scope>
</reference>
<dbReference type="Gramene" id="LPERR06G12700.1">
    <property type="protein sequence ID" value="LPERR06G12700.1"/>
    <property type="gene ID" value="LPERR06G12700"/>
</dbReference>
<feature type="region of interest" description="Disordered" evidence="1">
    <location>
        <begin position="32"/>
        <end position="91"/>
    </location>
</feature>
<accession>A0A0D9WQC7</accession>
<reference evidence="3" key="2">
    <citation type="submission" date="2013-12" db="EMBL/GenBank/DDBJ databases">
        <authorList>
            <person name="Yu Y."/>
            <person name="Lee S."/>
            <person name="de Baynast K."/>
            <person name="Wissotski M."/>
            <person name="Liu L."/>
            <person name="Talag J."/>
            <person name="Goicoechea J."/>
            <person name="Angelova A."/>
            <person name="Jetty R."/>
            <person name="Kudrna D."/>
            <person name="Golser W."/>
            <person name="Rivera L."/>
            <person name="Zhang J."/>
            <person name="Wing R."/>
        </authorList>
    </citation>
    <scope>NUCLEOTIDE SEQUENCE</scope>
</reference>
<dbReference type="AlphaFoldDB" id="A0A0D9WQC7"/>
<evidence type="ECO:0000313" key="2">
    <source>
        <dbReference type="EnsemblPlants" id="LPERR06G12700.1"/>
    </source>
</evidence>
<feature type="region of interest" description="Disordered" evidence="1">
    <location>
        <begin position="205"/>
        <end position="240"/>
    </location>
</feature>
<evidence type="ECO:0000256" key="1">
    <source>
        <dbReference type="SAM" id="MobiDB-lite"/>
    </source>
</evidence>
<dbReference type="EnsemblPlants" id="LPERR06G12700.1">
    <property type="protein sequence ID" value="LPERR06G12700.1"/>
    <property type="gene ID" value="LPERR06G12700"/>
</dbReference>
<name>A0A0D9WQC7_9ORYZ</name>
<keyword evidence="3" id="KW-1185">Reference proteome</keyword>
<evidence type="ECO:0000313" key="3">
    <source>
        <dbReference type="Proteomes" id="UP000032180"/>
    </source>
</evidence>
<protein>
    <submittedName>
        <fullName evidence="2">Uncharacterized protein</fullName>
    </submittedName>
</protein>
<organism evidence="2 3">
    <name type="scientific">Leersia perrieri</name>
    <dbReference type="NCBI Taxonomy" id="77586"/>
    <lineage>
        <taxon>Eukaryota</taxon>
        <taxon>Viridiplantae</taxon>
        <taxon>Streptophyta</taxon>
        <taxon>Embryophyta</taxon>
        <taxon>Tracheophyta</taxon>
        <taxon>Spermatophyta</taxon>
        <taxon>Magnoliopsida</taxon>
        <taxon>Liliopsida</taxon>
        <taxon>Poales</taxon>
        <taxon>Poaceae</taxon>
        <taxon>BOP clade</taxon>
        <taxon>Oryzoideae</taxon>
        <taxon>Oryzeae</taxon>
        <taxon>Oryzinae</taxon>
        <taxon>Leersia</taxon>
    </lineage>
</organism>
<sequence length="240" mass="26023">MRTPSPSYSPPYSQLSPAYYLDSPVYPPTSWSNSPISTLFSPESPTESPMRLSSNYRPYRMSSPSYSPTPTIEYDPLTPPYDPVRPTYGMEGNALLQSSDLVEHNPPQITCQGVAPLPHSDVMQQLDPVPLITHQVYGPEGVTPSQPSNPMSPSLIDLPADVAPIQISNLVPERTSTASSVSFLEGLATRQPSNLMPNVPTIQELAFLPAPSGDQQPGHTNTSDYPSSPSHPPSTSKKEH</sequence>
<feature type="compositionally biased region" description="Polar residues" evidence="1">
    <location>
        <begin position="213"/>
        <end position="222"/>
    </location>
</feature>
<proteinExistence type="predicted"/>
<feature type="compositionally biased region" description="Low complexity" evidence="1">
    <location>
        <begin position="53"/>
        <end position="68"/>
    </location>
</feature>
<dbReference type="Proteomes" id="UP000032180">
    <property type="component" value="Chromosome 6"/>
</dbReference>
<dbReference type="HOGENOM" id="CLU_1157863_0_0_1"/>